<evidence type="ECO:0000313" key="2">
    <source>
        <dbReference type="EMBL" id="CAB4045849.1"/>
    </source>
</evidence>
<dbReference type="OrthoDB" id="6099736at2759"/>
<proteinExistence type="predicted"/>
<sequence length="166" mass="19103">MSVEISSSDDHSTDSSDTSSDDSESFDEGKRSKSRRTKKHRRKYKRHDHWGKKKRSYRLQKVSNEYTGNENFKIDNSQEKQTVSINQSTNNRRLLPYSNILQGAIPSDFGIFEIGESNSHQLEYGTSTKKDRQSEQNFVTDYSTSTLDDLANAAEQIDNRTCFTID</sequence>
<dbReference type="AlphaFoldDB" id="A0A6S7LW26"/>
<protein>
    <submittedName>
        <fullName evidence="2">Uncharacterized protein</fullName>
    </submittedName>
</protein>
<organism evidence="2 3">
    <name type="scientific">Paramuricea clavata</name>
    <name type="common">Red gorgonian</name>
    <name type="synonym">Violescent sea-whip</name>
    <dbReference type="NCBI Taxonomy" id="317549"/>
    <lineage>
        <taxon>Eukaryota</taxon>
        <taxon>Metazoa</taxon>
        <taxon>Cnidaria</taxon>
        <taxon>Anthozoa</taxon>
        <taxon>Octocorallia</taxon>
        <taxon>Malacalcyonacea</taxon>
        <taxon>Plexauridae</taxon>
        <taxon>Paramuricea</taxon>
    </lineage>
</organism>
<evidence type="ECO:0000313" key="3">
    <source>
        <dbReference type="Proteomes" id="UP001152795"/>
    </source>
</evidence>
<gene>
    <name evidence="2" type="ORF">PACLA_8A080054</name>
</gene>
<dbReference type="EMBL" id="CACRXK020042469">
    <property type="protein sequence ID" value="CAB4045849.1"/>
    <property type="molecule type" value="Genomic_DNA"/>
</dbReference>
<evidence type="ECO:0000256" key="1">
    <source>
        <dbReference type="SAM" id="MobiDB-lite"/>
    </source>
</evidence>
<reference evidence="2" key="1">
    <citation type="submission" date="2020-04" db="EMBL/GenBank/DDBJ databases">
        <authorList>
            <person name="Alioto T."/>
            <person name="Alioto T."/>
            <person name="Gomez Garrido J."/>
        </authorList>
    </citation>
    <scope>NUCLEOTIDE SEQUENCE</scope>
    <source>
        <strain evidence="2">A484AB</strain>
    </source>
</reference>
<feature type="region of interest" description="Disordered" evidence="1">
    <location>
        <begin position="1"/>
        <end position="84"/>
    </location>
</feature>
<comment type="caution">
    <text evidence="2">The sequence shown here is derived from an EMBL/GenBank/DDBJ whole genome shotgun (WGS) entry which is preliminary data.</text>
</comment>
<feature type="compositionally biased region" description="Basic residues" evidence="1">
    <location>
        <begin position="32"/>
        <end position="58"/>
    </location>
</feature>
<keyword evidence="3" id="KW-1185">Reference proteome</keyword>
<feature type="compositionally biased region" description="Polar residues" evidence="1">
    <location>
        <begin position="61"/>
        <end position="70"/>
    </location>
</feature>
<dbReference type="Proteomes" id="UP001152795">
    <property type="component" value="Unassembled WGS sequence"/>
</dbReference>
<accession>A0A6S7LW26</accession>
<name>A0A6S7LW26_PARCT</name>